<dbReference type="InterPro" id="IPR019786">
    <property type="entry name" value="Zinc_finger_PHD-type_CS"/>
</dbReference>
<dbReference type="GO" id="GO:0004402">
    <property type="term" value="F:histone acetyltransferase activity"/>
    <property type="evidence" value="ECO:0007669"/>
    <property type="project" value="TreeGrafter"/>
</dbReference>
<dbReference type="PANTHER" id="PTHR10333:SF94">
    <property type="entry name" value="FINGER DOMAIN PROTEIN, PUTATIVE (AFU_ORTHOLOGUE AFUA_3G11940)-RELATED"/>
    <property type="match status" value="1"/>
</dbReference>
<dbReference type="Gene3D" id="3.30.40.10">
    <property type="entry name" value="Zinc/RING finger domain, C3HC4 (zinc finger)"/>
    <property type="match status" value="1"/>
</dbReference>
<accession>A0A4P7N6I4</accession>
<dbReference type="SMART" id="SM00249">
    <property type="entry name" value="PHD"/>
    <property type="match status" value="1"/>
</dbReference>
<dbReference type="PANTHER" id="PTHR10333">
    <property type="entry name" value="INHIBITOR OF GROWTH PROTEIN"/>
    <property type="match status" value="1"/>
</dbReference>
<evidence type="ECO:0000256" key="2">
    <source>
        <dbReference type="ARBA" id="ARBA00010210"/>
    </source>
</evidence>
<feature type="compositionally biased region" description="Polar residues" evidence="9">
    <location>
        <begin position="844"/>
        <end position="859"/>
    </location>
</feature>
<feature type="compositionally biased region" description="Low complexity" evidence="9">
    <location>
        <begin position="860"/>
        <end position="879"/>
    </location>
</feature>
<keyword evidence="4 8" id="KW-0863">Zinc-finger</keyword>
<evidence type="ECO:0000256" key="3">
    <source>
        <dbReference type="ARBA" id="ARBA00022723"/>
    </source>
</evidence>
<evidence type="ECO:0000256" key="4">
    <source>
        <dbReference type="ARBA" id="ARBA00022771"/>
    </source>
</evidence>
<evidence type="ECO:0000256" key="6">
    <source>
        <dbReference type="ARBA" id="ARBA00023242"/>
    </source>
</evidence>
<feature type="binding site" evidence="7">
    <location>
        <position position="1066"/>
    </location>
    <ligand>
        <name>Zn(2+)</name>
        <dbReference type="ChEBI" id="CHEBI:29105"/>
        <label>2</label>
    </ligand>
</feature>
<dbReference type="InterPro" id="IPR011011">
    <property type="entry name" value="Znf_FYVE_PHD"/>
</dbReference>
<keyword evidence="5 7" id="KW-0862">Zinc</keyword>
<evidence type="ECO:0000256" key="8">
    <source>
        <dbReference type="PROSITE-ProRule" id="PRU00146"/>
    </source>
</evidence>
<dbReference type="PROSITE" id="PS01359">
    <property type="entry name" value="ZF_PHD_1"/>
    <property type="match status" value="1"/>
</dbReference>
<feature type="compositionally biased region" description="Basic and acidic residues" evidence="9">
    <location>
        <begin position="897"/>
        <end position="909"/>
    </location>
</feature>
<feature type="binding site" evidence="7">
    <location>
        <position position="1075"/>
    </location>
    <ligand>
        <name>Zn(2+)</name>
        <dbReference type="ChEBI" id="CHEBI:29105"/>
        <label>1</label>
    </ligand>
</feature>
<dbReference type="InterPro" id="IPR024610">
    <property type="entry name" value="ING_N_histone-binding"/>
</dbReference>
<protein>
    <recommendedName>
        <fullName evidence="11">PHD-type domain-containing protein</fullName>
    </recommendedName>
</protein>
<evidence type="ECO:0000313" key="12">
    <source>
        <dbReference type="EMBL" id="QBZ55654.1"/>
    </source>
</evidence>
<evidence type="ECO:0000256" key="7">
    <source>
        <dbReference type="PIRSR" id="PIRSR628651-51"/>
    </source>
</evidence>
<feature type="binding site" evidence="7">
    <location>
        <position position="1093"/>
    </location>
    <ligand>
        <name>Zn(2+)</name>
        <dbReference type="ChEBI" id="CHEBI:29105"/>
        <label>2</label>
    </ligand>
</feature>
<gene>
    <name evidence="12" type="ORF">PoMZ_00556</name>
</gene>
<evidence type="ECO:0000256" key="10">
    <source>
        <dbReference type="SAM" id="Phobius"/>
    </source>
</evidence>
<dbReference type="Gene3D" id="6.10.140.1740">
    <property type="match status" value="1"/>
</dbReference>
<feature type="compositionally biased region" description="Low complexity" evidence="9">
    <location>
        <begin position="910"/>
        <end position="919"/>
    </location>
</feature>
<feature type="binding site" evidence="7">
    <location>
        <position position="1048"/>
    </location>
    <ligand>
        <name>Zn(2+)</name>
        <dbReference type="ChEBI" id="CHEBI:29105"/>
        <label>1</label>
    </ligand>
</feature>
<comment type="similarity">
    <text evidence="2">Belongs to the ING family.</text>
</comment>
<keyword evidence="10" id="KW-0472">Membrane</keyword>
<feature type="binding site" evidence="7">
    <location>
        <position position="1050"/>
    </location>
    <ligand>
        <name>Zn(2+)</name>
        <dbReference type="ChEBI" id="CHEBI:29105"/>
        <label>1</label>
    </ligand>
</feature>
<dbReference type="InterPro" id="IPR019787">
    <property type="entry name" value="Znf_PHD-finger"/>
</dbReference>
<dbReference type="InterPro" id="IPR028651">
    <property type="entry name" value="ING_fam"/>
</dbReference>
<dbReference type="SMART" id="SM01408">
    <property type="entry name" value="ING"/>
    <property type="match status" value="1"/>
</dbReference>
<reference evidence="12 13" key="1">
    <citation type="journal article" date="2019" name="Mol. Biol. Evol.">
        <title>Blast fungal genomes show frequent chromosomal changes, gene gains and losses, and effector gene turnover.</title>
        <authorList>
            <person name="Gomez Luciano L.B."/>
            <person name="Jason Tsai I."/>
            <person name="Chuma I."/>
            <person name="Tosa Y."/>
            <person name="Chen Y.H."/>
            <person name="Li J.Y."/>
            <person name="Li M.Y."/>
            <person name="Jade Lu M.Y."/>
            <person name="Nakayashiki H."/>
            <person name="Li W.H."/>
        </authorList>
    </citation>
    <scope>NUCLEOTIDE SEQUENCE [LARGE SCALE GENOMIC DNA]</scope>
    <source>
        <strain evidence="12">MZ5-1-6</strain>
    </source>
</reference>
<feature type="compositionally biased region" description="Polar residues" evidence="9">
    <location>
        <begin position="468"/>
        <end position="482"/>
    </location>
</feature>
<feature type="transmembrane region" description="Helical" evidence="10">
    <location>
        <begin position="178"/>
        <end position="201"/>
    </location>
</feature>
<feature type="region of interest" description="Disordered" evidence="9">
    <location>
        <begin position="463"/>
        <end position="591"/>
    </location>
</feature>
<dbReference type="GO" id="GO:0008270">
    <property type="term" value="F:zinc ion binding"/>
    <property type="evidence" value="ECO:0007669"/>
    <property type="project" value="UniProtKB-KW"/>
</dbReference>
<dbReference type="InterPro" id="IPR013083">
    <property type="entry name" value="Znf_RING/FYVE/PHD"/>
</dbReference>
<dbReference type="CDD" id="cd17017">
    <property type="entry name" value="ING_Yng1p"/>
    <property type="match status" value="1"/>
</dbReference>
<dbReference type="GO" id="GO:0000123">
    <property type="term" value="C:histone acetyltransferase complex"/>
    <property type="evidence" value="ECO:0007669"/>
    <property type="project" value="TreeGrafter"/>
</dbReference>
<feature type="compositionally biased region" description="Polar residues" evidence="9">
    <location>
        <begin position="926"/>
        <end position="940"/>
    </location>
</feature>
<evidence type="ECO:0000256" key="1">
    <source>
        <dbReference type="ARBA" id="ARBA00004123"/>
    </source>
</evidence>
<feature type="region of interest" description="Disordered" evidence="9">
    <location>
        <begin position="288"/>
        <end position="311"/>
    </location>
</feature>
<evidence type="ECO:0000256" key="5">
    <source>
        <dbReference type="ARBA" id="ARBA00022833"/>
    </source>
</evidence>
<feature type="binding site" evidence="7">
    <location>
        <position position="1061"/>
    </location>
    <ligand>
        <name>Zn(2+)</name>
        <dbReference type="ChEBI" id="CHEBI:29105"/>
        <label>2</label>
    </ligand>
</feature>
<feature type="domain" description="PHD-type" evidence="11">
    <location>
        <begin position="1045"/>
        <end position="1096"/>
    </location>
</feature>
<dbReference type="InterPro" id="IPR001965">
    <property type="entry name" value="Znf_PHD"/>
</dbReference>
<feature type="compositionally biased region" description="Polar residues" evidence="9">
    <location>
        <begin position="807"/>
        <end position="817"/>
    </location>
</feature>
<dbReference type="EMBL" id="CP034205">
    <property type="protein sequence ID" value="QBZ55654.1"/>
    <property type="molecule type" value="Genomic_DNA"/>
</dbReference>
<organism evidence="12 13">
    <name type="scientific">Pyricularia oryzae</name>
    <name type="common">Rice blast fungus</name>
    <name type="synonym">Magnaporthe oryzae</name>
    <dbReference type="NCBI Taxonomy" id="318829"/>
    <lineage>
        <taxon>Eukaryota</taxon>
        <taxon>Fungi</taxon>
        <taxon>Dikarya</taxon>
        <taxon>Ascomycota</taxon>
        <taxon>Pezizomycotina</taxon>
        <taxon>Sordariomycetes</taxon>
        <taxon>Sordariomycetidae</taxon>
        <taxon>Magnaporthales</taxon>
        <taxon>Pyriculariaceae</taxon>
        <taxon>Pyricularia</taxon>
    </lineage>
</organism>
<feature type="region of interest" description="Disordered" evidence="9">
    <location>
        <begin position="717"/>
        <end position="1028"/>
    </location>
</feature>
<dbReference type="AlphaFoldDB" id="A0A4P7N6I4"/>
<dbReference type="SUPFAM" id="SSF57903">
    <property type="entry name" value="FYVE/PHD zinc finger"/>
    <property type="match status" value="1"/>
</dbReference>
<feature type="transmembrane region" description="Helical" evidence="10">
    <location>
        <begin position="46"/>
        <end position="66"/>
    </location>
</feature>
<sequence length="1112" mass="120325">MSSPIRVPTAAVESSDPTGDLVSGKDARLMLESTTRQKTSRLPSALRFPLVVVLSLAWTAVGYGSIAQWISEQLFSFSRSLSRTQGASLLIWRVLELGIGWFGNYDSYDLAAVSVLSHGPTLYLLSTFYGMRPLAAATCLSIDVLSSVVPFALLRPLSAAHLAAPNVPNRILLVDRPIQAYTALMVSAVYALTLSFAYGPFLRSILLLNFTGIPSIEPSKTLEATIWTIALSLAFGVAARTFIFVPAAATGRVVEDDMLEKFDPVSATLGETLLFNAWGFTAQTKTQGDKMVTEAPGHGPESLGEQDQQLSPRQVVSRTIDDVLHSPSPGGSRLDMESFDMRADPDAQATVTDFLDFTEYLPADMTRSLTLIGELDEKYINASSNLFGLTKKWGELPGMSAEERPFPAQLRADISECLNHAISSRTYSHAEAVRMQENTTRHYLRAKTILAKLQTMLENYPTAEEQAKSSMTTNKTQTNRVPQISLRVGDGRKGRGRPIPRITVPGEVLPPYDLDYAACNSSDSSSESEAEEEEEPAGATPAPQPRIKIVKTPKQPKTPKPPKAPKDSKTPGNTRPVPPVPAIPKELLKPPPEGAVIGSADLPWLQLTPWELARLRKRMKKNAQWHPSDTMIARELKMLERGPEAYQKAKQLAEEQGKPFEPAVPTLVADANGVEHAPMGALSLDAALAAEDRQGNNRGLKLNVAKKLKRENLARLAAEEAEESARRMAETVNALLHPNAQQAQGRENAPEKPAAETPNNKTMRKYGGRKRKRDSATEADADKSNTVAEPPSATTKRTKMETPVPLPQQSSGVSQNGQPSSAQTITASSQTPVPPSQPAKEKQSVTPSAKPSSPDISQPTNTAGTTTTTVPVKPPAELSVPPPSPKKSTTPILPPVRETRKSQAAKKEAATAASTQQTTVPKPPASRSSTPGPVTSSRPTSRGKAASQEPPTLASDRTRRQSTARNTPAPVPEPQRQPGKRIKRPAPGVVSRTNSGGSSAVGRRKAAPKVTKAASKLKKERGQQMETDVEVEVDDEGNVIDPDEPRYCLCNGVSFGTMIACENENCQYEWFHLECVKLEATPARTTKWYCPSCRVLLNIGEKGEVSARGVKM</sequence>
<keyword evidence="10" id="KW-0812">Transmembrane</keyword>
<comment type="subcellular location">
    <subcellularLocation>
        <location evidence="1">Nucleus</location>
    </subcellularLocation>
</comment>
<proteinExistence type="inferred from homology"/>
<keyword evidence="3 7" id="KW-0479">Metal-binding</keyword>
<feature type="compositionally biased region" description="Low complexity" evidence="9">
    <location>
        <begin position="818"/>
        <end position="831"/>
    </location>
</feature>
<evidence type="ECO:0000259" key="11">
    <source>
        <dbReference type="PROSITE" id="PS50016"/>
    </source>
</evidence>
<keyword evidence="10" id="KW-1133">Transmembrane helix</keyword>
<keyword evidence="6" id="KW-0539">Nucleus</keyword>
<feature type="binding site" evidence="7">
    <location>
        <position position="1090"/>
    </location>
    <ligand>
        <name>Zn(2+)</name>
        <dbReference type="ChEBI" id="CHEBI:29105"/>
        <label>2</label>
    </ligand>
</feature>
<dbReference type="GO" id="GO:0005634">
    <property type="term" value="C:nucleus"/>
    <property type="evidence" value="ECO:0007669"/>
    <property type="project" value="UniProtKB-SubCell"/>
</dbReference>
<evidence type="ECO:0000313" key="13">
    <source>
        <dbReference type="Proteomes" id="UP000294847"/>
    </source>
</evidence>
<feature type="region of interest" description="Disordered" evidence="9">
    <location>
        <begin position="1"/>
        <end position="20"/>
    </location>
</feature>
<name>A0A4P7N6I4_PYROR</name>
<dbReference type="GO" id="GO:0006355">
    <property type="term" value="P:regulation of DNA-templated transcription"/>
    <property type="evidence" value="ECO:0007669"/>
    <property type="project" value="TreeGrafter"/>
</dbReference>
<feature type="transmembrane region" description="Helical" evidence="10">
    <location>
        <begin position="110"/>
        <end position="129"/>
    </location>
</feature>
<feature type="compositionally biased region" description="Polar residues" evidence="9">
    <location>
        <begin position="784"/>
        <end position="795"/>
    </location>
</feature>
<dbReference type="PROSITE" id="PS50016">
    <property type="entry name" value="ZF_PHD_2"/>
    <property type="match status" value="1"/>
</dbReference>
<dbReference type="Proteomes" id="UP000294847">
    <property type="component" value="Chromosome 2"/>
</dbReference>
<feature type="compositionally biased region" description="Basic and acidic residues" evidence="9">
    <location>
        <begin position="774"/>
        <end position="783"/>
    </location>
</feature>
<dbReference type="CDD" id="cd15505">
    <property type="entry name" value="PHD_ING"/>
    <property type="match status" value="1"/>
</dbReference>
<feature type="compositionally biased region" description="Acidic residues" evidence="9">
    <location>
        <begin position="526"/>
        <end position="536"/>
    </location>
</feature>
<feature type="binding site" evidence="7">
    <location>
        <position position="1072"/>
    </location>
    <ligand>
        <name>Zn(2+)</name>
        <dbReference type="ChEBI" id="CHEBI:29105"/>
        <label>1</label>
    </ligand>
</feature>
<feature type="compositionally biased region" description="Basic residues" evidence="9">
    <location>
        <begin position="762"/>
        <end position="773"/>
    </location>
</feature>
<evidence type="ECO:0000256" key="9">
    <source>
        <dbReference type="SAM" id="MobiDB-lite"/>
    </source>
</evidence>